<keyword evidence="3 6" id="KW-0064">Aspartyl protease</keyword>
<dbReference type="AlphaFoldDB" id="S3D4A5"/>
<evidence type="ECO:0000256" key="3">
    <source>
        <dbReference type="ARBA" id="ARBA00022750"/>
    </source>
</evidence>
<dbReference type="PANTHER" id="PTHR47966:SF1">
    <property type="entry name" value="ASPARTYL PROTEINASE"/>
    <property type="match status" value="1"/>
</dbReference>
<dbReference type="GO" id="GO:0006508">
    <property type="term" value="P:proteolysis"/>
    <property type="evidence" value="ECO:0007669"/>
    <property type="project" value="UniProtKB-KW"/>
</dbReference>
<dbReference type="Proteomes" id="UP000016923">
    <property type="component" value="Unassembled WGS sequence"/>
</dbReference>
<feature type="domain" description="Peptidase A1" evidence="7">
    <location>
        <begin position="91"/>
        <end position="416"/>
    </location>
</feature>
<keyword evidence="4 6" id="KW-0378">Hydrolase</keyword>
<dbReference type="PANTHER" id="PTHR47966">
    <property type="entry name" value="BETA-SITE APP-CLEAVING ENZYME, ISOFORM A-RELATED"/>
    <property type="match status" value="1"/>
</dbReference>
<dbReference type="Gene3D" id="2.40.70.10">
    <property type="entry name" value="Acid Proteases"/>
    <property type="match status" value="2"/>
</dbReference>
<dbReference type="PRINTS" id="PR00792">
    <property type="entry name" value="PEPSIN"/>
</dbReference>
<evidence type="ECO:0000256" key="5">
    <source>
        <dbReference type="PIRSR" id="PIRSR601461-1"/>
    </source>
</evidence>
<dbReference type="OrthoDB" id="2747330at2759"/>
<evidence type="ECO:0000256" key="6">
    <source>
        <dbReference type="RuleBase" id="RU000454"/>
    </source>
</evidence>
<evidence type="ECO:0000313" key="9">
    <source>
        <dbReference type="Proteomes" id="UP000016923"/>
    </source>
</evidence>
<dbReference type="GO" id="GO:0004190">
    <property type="term" value="F:aspartic-type endopeptidase activity"/>
    <property type="evidence" value="ECO:0007669"/>
    <property type="project" value="UniProtKB-KW"/>
</dbReference>
<evidence type="ECO:0000313" key="8">
    <source>
        <dbReference type="EMBL" id="EPE08195.1"/>
    </source>
</evidence>
<dbReference type="InterPro" id="IPR001461">
    <property type="entry name" value="Aspartic_peptidase_A1"/>
</dbReference>
<name>S3D4A5_OPHP1</name>
<keyword evidence="9" id="KW-1185">Reference proteome</keyword>
<evidence type="ECO:0000256" key="2">
    <source>
        <dbReference type="ARBA" id="ARBA00022670"/>
    </source>
</evidence>
<dbReference type="PROSITE" id="PS51767">
    <property type="entry name" value="PEPTIDASE_A1"/>
    <property type="match status" value="1"/>
</dbReference>
<feature type="active site" evidence="5">
    <location>
        <position position="307"/>
    </location>
</feature>
<dbReference type="OMA" id="WYGGVQS"/>
<dbReference type="PROSITE" id="PS00141">
    <property type="entry name" value="ASP_PROTEASE"/>
    <property type="match status" value="2"/>
</dbReference>
<organism evidence="8 9">
    <name type="scientific">Ophiostoma piceae (strain UAMH 11346)</name>
    <name type="common">Sap stain fungus</name>
    <dbReference type="NCBI Taxonomy" id="1262450"/>
    <lineage>
        <taxon>Eukaryota</taxon>
        <taxon>Fungi</taxon>
        <taxon>Dikarya</taxon>
        <taxon>Ascomycota</taxon>
        <taxon>Pezizomycotina</taxon>
        <taxon>Sordariomycetes</taxon>
        <taxon>Sordariomycetidae</taxon>
        <taxon>Ophiostomatales</taxon>
        <taxon>Ophiostomataceae</taxon>
        <taxon>Ophiostoma</taxon>
    </lineage>
</organism>
<dbReference type="InterPro" id="IPR034163">
    <property type="entry name" value="Aspergillopepsin-like_cat_dom"/>
</dbReference>
<dbReference type="Pfam" id="PF00026">
    <property type="entry name" value="Asp"/>
    <property type="match status" value="1"/>
</dbReference>
<comment type="similarity">
    <text evidence="1 6">Belongs to the peptidase A1 family.</text>
</comment>
<sequence length="435" mass="47077">MQRAFMVQQEVKASLGLKKISVKVNDKFKHNGTRQYAKAVKKYNFKPTRPGPYAGLSQCGLVQQGKQLLSSKSTSDGTGKDPAEDQQDLLYIAEVDIGTPPQKLMLDFDTGSADLWVFSTDLAKNAKKNHTVFDASKSSSFKKSSSLRWKISYGDGSTASGNVGTDVVSIGGLPIQNQAVELASTLSDQFLQSPSDGLLGLAWSSINTITKNHLSSPQPTPVENLISSKTLPQDAQLFTSCFYSTRDANSESFYTLGYVDQDLVKSSGKEIVWTDIDNKQGFWMFPSTTATINGQKIDRSGNTAIADTGTTLCLISDEAVEALYKTIPGSKYDDAQGGYMIPTTTAVDKLPTFSIAVGTNEFVIQKEDIIFGDAQDGYWFGGVQSRGENPFDILGDVFLKSIYAIWDQGNVRFGAVPKIQPTQNLGDGSGSSSAQ</sequence>
<reference evidence="8 9" key="1">
    <citation type="journal article" date="2013" name="BMC Genomics">
        <title>The genome and transcriptome of the pine saprophyte Ophiostoma piceae, and a comparison with the bark beetle-associated pine pathogen Grosmannia clavigera.</title>
        <authorList>
            <person name="Haridas S."/>
            <person name="Wang Y."/>
            <person name="Lim L."/>
            <person name="Massoumi Alamouti S."/>
            <person name="Jackman S."/>
            <person name="Docking R."/>
            <person name="Robertson G."/>
            <person name="Birol I."/>
            <person name="Bohlmann J."/>
            <person name="Breuil C."/>
        </authorList>
    </citation>
    <scope>NUCLEOTIDE SEQUENCE [LARGE SCALE GENOMIC DNA]</scope>
    <source>
        <strain evidence="8 9">UAMH 11346</strain>
    </source>
</reference>
<dbReference type="InterPro" id="IPR001969">
    <property type="entry name" value="Aspartic_peptidase_AS"/>
</dbReference>
<dbReference type="VEuPathDB" id="FungiDB:F503_00978"/>
<dbReference type="MEROPS" id="A01.080"/>
<dbReference type="InterPro" id="IPR033121">
    <property type="entry name" value="PEPTIDASE_A1"/>
</dbReference>
<dbReference type="InterPro" id="IPR021109">
    <property type="entry name" value="Peptidase_aspartic_dom_sf"/>
</dbReference>
<evidence type="ECO:0000256" key="4">
    <source>
        <dbReference type="ARBA" id="ARBA00022801"/>
    </source>
</evidence>
<evidence type="ECO:0000259" key="7">
    <source>
        <dbReference type="PROSITE" id="PS51767"/>
    </source>
</evidence>
<dbReference type="HOGENOM" id="CLU_013253_0_2_1"/>
<protein>
    <submittedName>
        <fullName evidence="8">Aspartic endopeptidase</fullName>
    </submittedName>
</protein>
<gene>
    <name evidence="8" type="ORF">F503_00978</name>
</gene>
<evidence type="ECO:0000256" key="1">
    <source>
        <dbReference type="ARBA" id="ARBA00007447"/>
    </source>
</evidence>
<dbReference type="CDD" id="cd06097">
    <property type="entry name" value="Aspergillopepsin_like"/>
    <property type="match status" value="1"/>
</dbReference>
<dbReference type="SUPFAM" id="SSF50630">
    <property type="entry name" value="Acid proteases"/>
    <property type="match status" value="1"/>
</dbReference>
<feature type="active site" evidence="5">
    <location>
        <position position="109"/>
    </location>
</feature>
<keyword evidence="2 6" id="KW-0645">Protease</keyword>
<proteinExistence type="inferred from homology"/>
<accession>S3D4A5</accession>
<dbReference type="EMBL" id="KE148149">
    <property type="protein sequence ID" value="EPE08195.1"/>
    <property type="molecule type" value="Genomic_DNA"/>
</dbReference>
<dbReference type="eggNOG" id="KOG1339">
    <property type="taxonomic scope" value="Eukaryota"/>
</dbReference>
<dbReference type="STRING" id="1262450.S3D4A5"/>